<dbReference type="OrthoDB" id="330287at2"/>
<evidence type="ECO:0000256" key="1">
    <source>
        <dbReference type="SAM" id="Phobius"/>
    </source>
</evidence>
<proteinExistence type="predicted"/>
<evidence type="ECO:0000313" key="3">
    <source>
        <dbReference type="Proteomes" id="UP000232196"/>
    </source>
</evidence>
<dbReference type="EMBL" id="NPDN01000009">
    <property type="protein sequence ID" value="PJZ24295.1"/>
    <property type="molecule type" value="Genomic_DNA"/>
</dbReference>
<protein>
    <submittedName>
        <fullName evidence="2">Uncharacterized protein</fullName>
    </submittedName>
</protein>
<name>A0A2M9X9D9_9LEPT</name>
<evidence type="ECO:0000313" key="2">
    <source>
        <dbReference type="EMBL" id="PJZ24295.1"/>
    </source>
</evidence>
<keyword evidence="1" id="KW-1133">Transmembrane helix</keyword>
<dbReference type="Proteomes" id="UP000232196">
    <property type="component" value="Unassembled WGS sequence"/>
</dbReference>
<keyword evidence="3" id="KW-1185">Reference proteome</keyword>
<sequence length="136" mass="15598">MSRTRKNQEDLKSPSLLGNLHLSKEWERLELYLRGMGIEDSLEIYHILSKVFEKSKSSDKNIFEIFKEETSVKLHRDWESSLPPLEPGSMVPRPIDFGPLADLASPSAEKPEPVALVLTALFWAAIYISLAFWYFS</sequence>
<gene>
    <name evidence="2" type="ORF">CH357_16650</name>
</gene>
<feature type="transmembrane region" description="Helical" evidence="1">
    <location>
        <begin position="114"/>
        <end position="135"/>
    </location>
</feature>
<keyword evidence="1" id="KW-0812">Transmembrane</keyword>
<keyword evidence="1" id="KW-0472">Membrane</keyword>
<comment type="caution">
    <text evidence="2">The sequence shown here is derived from an EMBL/GenBank/DDBJ whole genome shotgun (WGS) entry which is preliminary data.</text>
</comment>
<reference evidence="2 3" key="1">
    <citation type="submission" date="2017-07" db="EMBL/GenBank/DDBJ databases">
        <title>Leptospira spp. isolated from tropical soils.</title>
        <authorList>
            <person name="Thibeaux R."/>
            <person name="Iraola G."/>
            <person name="Ferres I."/>
            <person name="Bierque E."/>
            <person name="Girault D."/>
            <person name="Soupe-Gilbert M.-E."/>
            <person name="Picardeau M."/>
            <person name="Goarant C."/>
        </authorList>
    </citation>
    <scope>NUCLEOTIDE SEQUENCE [LARGE SCALE GENOMIC DNA]</scope>
    <source>
        <strain evidence="2 3">MCA1-C-A1</strain>
    </source>
</reference>
<organism evidence="2 3">
    <name type="scientific">Leptospira hartskeerlii</name>
    <dbReference type="NCBI Taxonomy" id="2023177"/>
    <lineage>
        <taxon>Bacteria</taxon>
        <taxon>Pseudomonadati</taxon>
        <taxon>Spirochaetota</taxon>
        <taxon>Spirochaetia</taxon>
        <taxon>Leptospirales</taxon>
        <taxon>Leptospiraceae</taxon>
        <taxon>Leptospira</taxon>
    </lineage>
</organism>
<accession>A0A2M9X9D9</accession>
<dbReference type="AlphaFoldDB" id="A0A2M9X9D9"/>